<dbReference type="RefSeq" id="WP_003936159.1">
    <property type="nucleotide sequence ID" value="NZ_AOEX01000032.1"/>
</dbReference>
<sequence length="124" mass="14797">MPKLYDAHGREVWTRRNHKCDRTHRKYRALAKCLCPNAQFEDDDREGPYAFIAWVDRWPTIVLCDTLEVAQEWQRMYWENMGRYKPRRNKIDRLILTDPNGRAIRHTPDPDSPAAQGPGFGWHF</sequence>
<gene>
    <name evidence="2" type="ORF">G352_10307</name>
</gene>
<accession>M2XWL4</accession>
<feature type="region of interest" description="Disordered" evidence="1">
    <location>
        <begin position="100"/>
        <end position="124"/>
    </location>
</feature>
<keyword evidence="3" id="KW-1185">Reference proteome</keyword>
<dbReference type="EMBL" id="AOEX01000032">
    <property type="protein sequence ID" value="EME65371.1"/>
    <property type="molecule type" value="Genomic_DNA"/>
</dbReference>
<evidence type="ECO:0000313" key="3">
    <source>
        <dbReference type="Proteomes" id="UP000011731"/>
    </source>
</evidence>
<dbReference type="PATRIC" id="fig|1278076.4.peg.2149"/>
<evidence type="ECO:0000313" key="2">
    <source>
        <dbReference type="EMBL" id="EME65371.1"/>
    </source>
</evidence>
<proteinExistence type="predicted"/>
<dbReference type="Proteomes" id="UP000011731">
    <property type="component" value="Unassembled WGS sequence"/>
</dbReference>
<organism evidence="2 3">
    <name type="scientific">Rhodococcus ruber BKS 20-38</name>
    <dbReference type="NCBI Taxonomy" id="1278076"/>
    <lineage>
        <taxon>Bacteria</taxon>
        <taxon>Bacillati</taxon>
        <taxon>Actinomycetota</taxon>
        <taxon>Actinomycetes</taxon>
        <taxon>Mycobacteriales</taxon>
        <taxon>Nocardiaceae</taxon>
        <taxon>Rhodococcus</taxon>
    </lineage>
</organism>
<reference evidence="2 3" key="1">
    <citation type="journal article" date="2013" name="Genome Announc.">
        <title>Draft Genome Sequence of Rhodococcus ruber Strain BKS 20-38.</title>
        <authorList>
            <person name="Bala M."/>
            <person name="Kumar S."/>
            <person name="Raghava G.P."/>
            <person name="Mayilraj S."/>
        </authorList>
    </citation>
    <scope>NUCLEOTIDE SEQUENCE [LARGE SCALE GENOMIC DNA]</scope>
    <source>
        <strain evidence="2 3">BKS 20-38</strain>
    </source>
</reference>
<evidence type="ECO:0000256" key="1">
    <source>
        <dbReference type="SAM" id="MobiDB-lite"/>
    </source>
</evidence>
<name>M2XWL4_9NOCA</name>
<protein>
    <submittedName>
        <fullName evidence="2">Uncharacterized protein</fullName>
    </submittedName>
</protein>
<comment type="caution">
    <text evidence="2">The sequence shown here is derived from an EMBL/GenBank/DDBJ whole genome shotgun (WGS) entry which is preliminary data.</text>
</comment>
<dbReference type="AlphaFoldDB" id="M2XWL4"/>